<proteinExistence type="predicted"/>
<organism evidence="1 2">
    <name type="scientific">Candidatus Nitrosocaldus cavascurensis</name>
    <dbReference type="NCBI Taxonomy" id="2058097"/>
    <lineage>
        <taxon>Archaea</taxon>
        <taxon>Nitrososphaerota</taxon>
        <taxon>Nitrososphaeria</taxon>
        <taxon>Candidatus Nitrosocaldales</taxon>
        <taxon>Candidatus Nitrosocaldaceae</taxon>
        <taxon>Candidatus Nitrosocaldus</taxon>
    </lineage>
</organism>
<dbReference type="Proteomes" id="UP000236248">
    <property type="component" value="Chromosome NCAV"/>
</dbReference>
<sequence>MVLDEKRVPKEIYEWLISESLNLDVEGFKKRGNKKE</sequence>
<keyword evidence="2" id="KW-1185">Reference proteome</keyword>
<dbReference type="EMBL" id="LT981265">
    <property type="protein sequence ID" value="SPC33205.1"/>
    <property type="molecule type" value="Genomic_DNA"/>
</dbReference>
<reference evidence="2" key="1">
    <citation type="submission" date="2018-01" db="EMBL/GenBank/DDBJ databases">
        <authorList>
            <person name="Kerou L M."/>
        </authorList>
    </citation>
    <scope>NUCLEOTIDE SEQUENCE [LARGE SCALE GENOMIC DNA]</scope>
    <source>
        <strain evidence="2">SCU2</strain>
    </source>
</reference>
<dbReference type="AlphaFoldDB" id="A0A2K5ANI6"/>
<dbReference type="KEGG" id="ncv:NCAV_0005"/>
<name>A0A2K5ANI6_9ARCH</name>
<evidence type="ECO:0000313" key="2">
    <source>
        <dbReference type="Proteomes" id="UP000236248"/>
    </source>
</evidence>
<gene>
    <name evidence="1" type="ORF">NCAV_0005</name>
</gene>
<evidence type="ECO:0000313" key="1">
    <source>
        <dbReference type="EMBL" id="SPC33205.1"/>
    </source>
</evidence>
<accession>A0A2K5ANI6</accession>
<protein>
    <submittedName>
        <fullName evidence="1">Uncharacterized protein</fullName>
    </submittedName>
</protein>